<sequence>ANLDTVFVRLAGADYQVHGIRFNPVPLMTETNAEKSAKKFAEVAARHSEMLSGFETIGYDSPGYGYGDKDEKGIPKLKKLIGQLATTYDVPYLVDGAGGIPGMGFSLEDVGADVMVWSMDKVVRAPTSGLIVGKEELMVPIRKALGLGGQRYGEVSSHGKALFSCCDPGRDTVIGMLAVLKTIRDEPERITRPIDEFHDIIVEEFASLKPRRFRDKLIITKSYAMGKTEINYEQTWCDDGFGIPIFTLDDLVANTNPIMSAQQAMGIYPATLYAGNMR</sequence>
<gene>
    <name evidence="2" type="ORF">S01H1_28443</name>
</gene>
<dbReference type="InterPro" id="IPR015424">
    <property type="entry name" value="PyrdxlP-dep_Trfase"/>
</dbReference>
<dbReference type="EMBL" id="BARS01017384">
    <property type="protein sequence ID" value="GAF97263.1"/>
    <property type="molecule type" value="Genomic_DNA"/>
</dbReference>
<feature type="domain" description="Aminotransferase class V" evidence="1">
    <location>
        <begin position="79"/>
        <end position="159"/>
    </location>
</feature>
<protein>
    <recommendedName>
        <fullName evidence="1">Aminotransferase class V domain-containing protein</fullName>
    </recommendedName>
</protein>
<feature type="non-terminal residue" evidence="2">
    <location>
        <position position="278"/>
    </location>
</feature>
<dbReference type="Gene3D" id="3.40.640.10">
    <property type="entry name" value="Type I PLP-dependent aspartate aminotransferase-like (Major domain)"/>
    <property type="match status" value="1"/>
</dbReference>
<evidence type="ECO:0000313" key="2">
    <source>
        <dbReference type="EMBL" id="GAF97263.1"/>
    </source>
</evidence>
<evidence type="ECO:0000259" key="1">
    <source>
        <dbReference type="Pfam" id="PF00266"/>
    </source>
</evidence>
<dbReference type="Pfam" id="PF00266">
    <property type="entry name" value="Aminotran_5"/>
    <property type="match status" value="1"/>
</dbReference>
<comment type="caution">
    <text evidence="2">The sequence shown here is derived from an EMBL/GenBank/DDBJ whole genome shotgun (WGS) entry which is preliminary data.</text>
</comment>
<accession>X0TUJ8</accession>
<dbReference type="SUPFAM" id="SSF53383">
    <property type="entry name" value="PLP-dependent transferases"/>
    <property type="match status" value="1"/>
</dbReference>
<feature type="non-terminal residue" evidence="2">
    <location>
        <position position="1"/>
    </location>
</feature>
<reference evidence="2" key="1">
    <citation type="journal article" date="2014" name="Front. Microbiol.">
        <title>High frequency of phylogenetically diverse reductive dehalogenase-homologous genes in deep subseafloor sedimentary metagenomes.</title>
        <authorList>
            <person name="Kawai M."/>
            <person name="Futagami T."/>
            <person name="Toyoda A."/>
            <person name="Takaki Y."/>
            <person name="Nishi S."/>
            <person name="Hori S."/>
            <person name="Arai W."/>
            <person name="Tsubouchi T."/>
            <person name="Morono Y."/>
            <person name="Uchiyama I."/>
            <person name="Ito T."/>
            <person name="Fujiyama A."/>
            <person name="Inagaki F."/>
            <person name="Takami H."/>
        </authorList>
    </citation>
    <scope>NUCLEOTIDE SEQUENCE</scope>
    <source>
        <strain evidence="2">Expedition CK06-06</strain>
    </source>
</reference>
<proteinExistence type="predicted"/>
<dbReference type="InterPro" id="IPR000192">
    <property type="entry name" value="Aminotrans_V_dom"/>
</dbReference>
<organism evidence="2">
    <name type="scientific">marine sediment metagenome</name>
    <dbReference type="NCBI Taxonomy" id="412755"/>
    <lineage>
        <taxon>unclassified sequences</taxon>
        <taxon>metagenomes</taxon>
        <taxon>ecological metagenomes</taxon>
    </lineage>
</organism>
<dbReference type="InterPro" id="IPR015421">
    <property type="entry name" value="PyrdxlP-dep_Trfase_major"/>
</dbReference>
<dbReference type="AlphaFoldDB" id="X0TUJ8"/>
<name>X0TUJ8_9ZZZZ</name>